<evidence type="ECO:0000313" key="3">
    <source>
        <dbReference type="Proteomes" id="UP000019812"/>
    </source>
</evidence>
<dbReference type="STRING" id="1457154.CAPSK01_004168"/>
<dbReference type="GO" id="GO:0005524">
    <property type="term" value="F:ATP binding"/>
    <property type="evidence" value="ECO:0007669"/>
    <property type="project" value="InterPro"/>
</dbReference>
<organism evidence="2 3">
    <name type="scientific">Candidatus Accumulibacter vicinus</name>
    <dbReference type="NCBI Taxonomy" id="2954382"/>
    <lineage>
        <taxon>Bacteria</taxon>
        <taxon>Pseudomonadati</taxon>
        <taxon>Pseudomonadota</taxon>
        <taxon>Betaproteobacteria</taxon>
        <taxon>Candidatus Accumulibacter</taxon>
    </lineage>
</organism>
<sequence length="581" mass="65782">MLTKLSVRNFKRFDFAEIDLGKSVVLVGPNNSGKTTALQALALWELGLRRWSEKRNGKSTAIQRQGVAVNRRDLLALPVPSANLLWRDLHVRNVERQAGKQKTRNIRVDILVDGVSDDQSWSCGLEFDYANEESFYCRPLRLDDQSRPERMPIPELATRTRIAFLPPMSGLSDREFIKQPGEIGVLIGQGQTAQVLRNLCYRVCWPGGEGDAPPSSDWTTLVGQLQRLFGVKLLGPRFIAERSEIVMEYEEVSGIRLDLSSSGRGLQQTLLILVHLYMNPRTVLLLDEPDAHLEVLRQRQIYQLINDLAEEKGSQIIAASHSEVVLAEAANRGTVVAFVGKPHLLNDRGSQVMKALTDLGWDQYYQAEQMGWVLYVEDSTDLAILKVFARILQHPAQTLLDAPFVHYVATNLPQKSRDHFNGLREAKPDLVGIALFDHLDRPLQPSESLNELMWDKREIENYFCTPEVLLAWATHEVTDDLFGLAEREKRQAAMRKVIAEVTHLLEVDEKSPWSADVKATDEVLDRVFRLFFKEIGLPLSFRKRDYHQLAGFLSKAQIVPEIVEKLDAIGKTAERAKPLGR</sequence>
<dbReference type="InterPro" id="IPR041685">
    <property type="entry name" value="AAA_GajA/Old/RecF-like"/>
</dbReference>
<evidence type="ECO:0000313" key="2">
    <source>
        <dbReference type="EMBL" id="KFB66489.1"/>
    </source>
</evidence>
<protein>
    <submittedName>
        <fullName evidence="2">Cytochrome c biogenesis protein CcmA</fullName>
    </submittedName>
</protein>
<feature type="domain" description="AAA+ ATPase" evidence="1">
    <location>
        <begin position="20"/>
        <end position="343"/>
    </location>
</feature>
<name>A0A084XVJ5_9PROT</name>
<dbReference type="EMBL" id="JDSS02000042">
    <property type="protein sequence ID" value="KFB66489.1"/>
    <property type="molecule type" value="Genomic_DNA"/>
</dbReference>
<gene>
    <name evidence="2" type="ORF">CAPSK01_004168</name>
</gene>
<dbReference type="GO" id="GO:0016887">
    <property type="term" value="F:ATP hydrolysis activity"/>
    <property type="evidence" value="ECO:0007669"/>
    <property type="project" value="InterPro"/>
</dbReference>
<dbReference type="InterPro" id="IPR003593">
    <property type="entry name" value="AAA+_ATPase"/>
</dbReference>
<dbReference type="AlphaFoldDB" id="A0A084XVJ5"/>
<dbReference type="PANTHER" id="PTHR43581:SF2">
    <property type="entry name" value="EXCINUCLEASE ATPASE SUBUNIT"/>
    <property type="match status" value="1"/>
</dbReference>
<dbReference type="SMART" id="SM00382">
    <property type="entry name" value="AAA"/>
    <property type="match status" value="1"/>
</dbReference>
<proteinExistence type="predicted"/>
<dbReference type="RefSeq" id="WP_034930012.1">
    <property type="nucleotide sequence ID" value="NZ_JDSS02000042.1"/>
</dbReference>
<comment type="caution">
    <text evidence="2">The sequence shown here is derived from an EMBL/GenBank/DDBJ whole genome shotgun (WGS) entry which is preliminary data.</text>
</comment>
<evidence type="ECO:0000259" key="1">
    <source>
        <dbReference type="SMART" id="SM00382"/>
    </source>
</evidence>
<dbReference type="InterPro" id="IPR027417">
    <property type="entry name" value="P-loop_NTPase"/>
</dbReference>
<dbReference type="SUPFAM" id="SSF52540">
    <property type="entry name" value="P-loop containing nucleoside triphosphate hydrolases"/>
    <property type="match status" value="1"/>
</dbReference>
<dbReference type="CDD" id="cd00267">
    <property type="entry name" value="ABC_ATPase"/>
    <property type="match status" value="1"/>
</dbReference>
<dbReference type="Gene3D" id="3.40.50.300">
    <property type="entry name" value="P-loop containing nucleotide triphosphate hydrolases"/>
    <property type="match status" value="2"/>
</dbReference>
<dbReference type="Pfam" id="PF13175">
    <property type="entry name" value="AAA_15"/>
    <property type="match status" value="1"/>
</dbReference>
<reference evidence="2 3" key="1">
    <citation type="submission" date="2014-07" db="EMBL/GenBank/DDBJ databases">
        <title>Expanding our view of genomic diversity in Candidatus Accumulibacter clades.</title>
        <authorList>
            <person name="Skennerton C.T."/>
            <person name="Barr J.J."/>
            <person name="Slater F.R."/>
            <person name="Bond P.L."/>
            <person name="Tyson G.W."/>
        </authorList>
    </citation>
    <scope>NUCLEOTIDE SEQUENCE [LARGE SCALE GENOMIC DNA]</scope>
    <source>
        <strain evidence="3">SK-01</strain>
    </source>
</reference>
<dbReference type="InterPro" id="IPR003959">
    <property type="entry name" value="ATPase_AAA_core"/>
</dbReference>
<accession>A0A084XVJ5</accession>
<dbReference type="InterPro" id="IPR051396">
    <property type="entry name" value="Bact_Antivir_Def_Nuclease"/>
</dbReference>
<dbReference type="Pfam" id="PF13304">
    <property type="entry name" value="AAA_21"/>
    <property type="match status" value="1"/>
</dbReference>
<dbReference type="Proteomes" id="UP000019812">
    <property type="component" value="Unassembled WGS sequence"/>
</dbReference>
<dbReference type="PANTHER" id="PTHR43581">
    <property type="entry name" value="ATP/GTP PHOSPHATASE"/>
    <property type="match status" value="1"/>
</dbReference>